<feature type="transmembrane region" description="Helical" evidence="5">
    <location>
        <begin position="323"/>
        <end position="341"/>
    </location>
</feature>
<keyword evidence="4 5" id="KW-0472">Membrane</keyword>
<organism evidence="6 7">
    <name type="scientific">Actinomyces lilanjuaniae</name>
    <dbReference type="NCBI Taxonomy" id="2321394"/>
    <lineage>
        <taxon>Bacteria</taxon>
        <taxon>Bacillati</taxon>
        <taxon>Actinomycetota</taxon>
        <taxon>Actinomycetes</taxon>
        <taxon>Actinomycetales</taxon>
        <taxon>Actinomycetaceae</taxon>
        <taxon>Actinomyces</taxon>
    </lineage>
</organism>
<accession>A0ABM6Z4H1</accession>
<comment type="subcellular location">
    <subcellularLocation>
        <location evidence="1">Membrane</location>
        <topology evidence="1">Multi-pass membrane protein</topology>
    </subcellularLocation>
</comment>
<feature type="transmembrane region" description="Helical" evidence="5">
    <location>
        <begin position="151"/>
        <end position="171"/>
    </location>
</feature>
<feature type="transmembrane region" description="Helical" evidence="5">
    <location>
        <begin position="106"/>
        <end position="130"/>
    </location>
</feature>
<dbReference type="EMBL" id="CP032514">
    <property type="protein sequence ID" value="AYD90202.1"/>
    <property type="molecule type" value="Genomic_DNA"/>
</dbReference>
<evidence type="ECO:0000256" key="5">
    <source>
        <dbReference type="SAM" id="Phobius"/>
    </source>
</evidence>
<dbReference type="Pfam" id="PF00083">
    <property type="entry name" value="Sugar_tr"/>
    <property type="match status" value="1"/>
</dbReference>
<feature type="transmembrane region" description="Helical" evidence="5">
    <location>
        <begin position="361"/>
        <end position="382"/>
    </location>
</feature>
<dbReference type="InterPro" id="IPR005828">
    <property type="entry name" value="MFS_sugar_transport-like"/>
</dbReference>
<protein>
    <recommendedName>
        <fullName evidence="8">MFS transporter</fullName>
    </recommendedName>
</protein>
<dbReference type="SUPFAM" id="SSF103473">
    <property type="entry name" value="MFS general substrate transporter"/>
    <property type="match status" value="1"/>
</dbReference>
<name>A0ABM6Z4H1_9ACTO</name>
<keyword evidence="7" id="KW-1185">Reference proteome</keyword>
<evidence type="ECO:0008006" key="8">
    <source>
        <dbReference type="Google" id="ProtNLM"/>
    </source>
</evidence>
<evidence type="ECO:0000256" key="2">
    <source>
        <dbReference type="ARBA" id="ARBA00022692"/>
    </source>
</evidence>
<feature type="transmembrane region" description="Helical" evidence="5">
    <location>
        <begin position="38"/>
        <end position="63"/>
    </location>
</feature>
<dbReference type="PANTHER" id="PTHR48022">
    <property type="entry name" value="PLASTIDIC GLUCOSE TRANSPORTER 4"/>
    <property type="match status" value="1"/>
</dbReference>
<dbReference type="InterPro" id="IPR050360">
    <property type="entry name" value="MFS_Sugar_Transporters"/>
</dbReference>
<feature type="transmembrane region" description="Helical" evidence="5">
    <location>
        <begin position="430"/>
        <end position="448"/>
    </location>
</feature>
<dbReference type="Proteomes" id="UP000273001">
    <property type="component" value="Chromosome"/>
</dbReference>
<evidence type="ECO:0000313" key="7">
    <source>
        <dbReference type="Proteomes" id="UP000273001"/>
    </source>
</evidence>
<keyword evidence="2 5" id="KW-0812">Transmembrane</keyword>
<feature type="transmembrane region" description="Helical" evidence="5">
    <location>
        <begin position="287"/>
        <end position="311"/>
    </location>
</feature>
<feature type="transmembrane region" description="Helical" evidence="5">
    <location>
        <begin position="75"/>
        <end position="94"/>
    </location>
</feature>
<evidence type="ECO:0000256" key="1">
    <source>
        <dbReference type="ARBA" id="ARBA00004141"/>
    </source>
</evidence>
<keyword evidence="3 5" id="KW-1133">Transmembrane helix</keyword>
<evidence type="ECO:0000313" key="6">
    <source>
        <dbReference type="EMBL" id="AYD90202.1"/>
    </source>
</evidence>
<evidence type="ECO:0000256" key="3">
    <source>
        <dbReference type="ARBA" id="ARBA00022989"/>
    </source>
</evidence>
<dbReference type="InterPro" id="IPR036259">
    <property type="entry name" value="MFS_trans_sf"/>
</dbReference>
<dbReference type="Gene3D" id="1.20.1250.20">
    <property type="entry name" value="MFS general substrate transporter like domains"/>
    <property type="match status" value="1"/>
</dbReference>
<dbReference type="PANTHER" id="PTHR48022:SF30">
    <property type="entry name" value="MAJOR FACILITATOR SUPERFAMILY (MFS) PROFILE DOMAIN-CONTAINING PROTEIN"/>
    <property type="match status" value="1"/>
</dbReference>
<feature type="transmembrane region" description="Helical" evidence="5">
    <location>
        <begin position="177"/>
        <end position="196"/>
    </location>
</feature>
<gene>
    <name evidence="6" type="ORF">D5R93_09665</name>
</gene>
<reference evidence="6 7" key="1">
    <citation type="submission" date="2018-09" db="EMBL/GenBank/DDBJ databases">
        <authorList>
            <person name="Li J."/>
        </authorList>
    </citation>
    <scope>NUCLEOTIDE SEQUENCE [LARGE SCALE GENOMIC DNA]</scope>
    <source>
        <strain evidence="6 7">2129</strain>
    </source>
</reference>
<feature type="transmembrane region" description="Helical" evidence="5">
    <location>
        <begin position="403"/>
        <end position="424"/>
    </location>
</feature>
<proteinExistence type="predicted"/>
<sequence length="457" mass="45669">MLSQVLAVLPLAQAAARGRSGRCDGGGAGRGRWSRGLGGVGGLAAAVPVALVLCAATVAGALCGPLLSRLLGRRMAGAGAGALVVTGAALAAVLPCGAGAVGAGSAGATAAGLVGPALAGTGAGLLLLVVPQVCHELSLPGHRRLMPQAMALVPAGAALDVVGAVLGARWQQEPVRAAWLGVLVLSCVHLGMALSLPESPVWLAGRGRDVRAFEALRRLHGNLEAAVAVDWARHEAGMAREQQRLTAADLRIPQIRQATVTSVVLVVAQEAPLGAAALVLAPTVAGHLGGGTITVVAACVGWSAMSVLALLLGRVETLEQRRFLRVVLGSVVAVVAATVLVTTTSAGGGGPSGADLSGGALAGTVAACLVALVGGQYVLVLPACQGAVDPRIPPWLVDTQRRLVAVGQSLARAGAIVAPLMVYQRWGLDVLGWVLFTLTVVALAVVLVRMPRALRAA</sequence>
<evidence type="ECO:0000256" key="4">
    <source>
        <dbReference type="ARBA" id="ARBA00023136"/>
    </source>
</evidence>